<sequence>MNQTPIKITHVIIVFILIIIGVVGAVTPSSFNWLSTTVFGSASLLIIFGYRQFKSMMRPMNRPYFWKLAMLFVLSFLIKGGLVAVGEIFHLADVNAFPTNPAVGAVNNGGILSNVIEVIKTSVSIVGEELLVAGITLPLYFYVKKNKFGWVLSNLIGCLAFGIMHIVTYDFQLWPCLMVGLSRYPYSQAWKSTNSLRGGMYIHLISDLIILVPAMFV</sequence>
<evidence type="ECO:0000259" key="3">
    <source>
        <dbReference type="Pfam" id="PF02517"/>
    </source>
</evidence>
<comment type="similarity">
    <text evidence="1">Belongs to the UPF0177 family.</text>
</comment>
<organism evidence="4">
    <name type="scientific">Weissella confusa</name>
    <name type="common">Lactobacillus confusus</name>
    <dbReference type="NCBI Taxonomy" id="1583"/>
    <lineage>
        <taxon>Bacteria</taxon>
        <taxon>Bacillati</taxon>
        <taxon>Bacillota</taxon>
        <taxon>Bacilli</taxon>
        <taxon>Lactobacillales</taxon>
        <taxon>Lactobacillaceae</taxon>
        <taxon>Weissella</taxon>
    </lineage>
</organism>
<proteinExistence type="inferred from homology"/>
<dbReference type="GO" id="GO:0080120">
    <property type="term" value="P:CAAX-box protein maturation"/>
    <property type="evidence" value="ECO:0007669"/>
    <property type="project" value="UniProtKB-ARBA"/>
</dbReference>
<feature type="transmembrane region" description="Helical" evidence="2">
    <location>
        <begin position="33"/>
        <end position="53"/>
    </location>
</feature>
<feature type="transmembrane region" description="Helical" evidence="2">
    <location>
        <begin position="200"/>
        <end position="216"/>
    </location>
</feature>
<feature type="transmembrane region" description="Helical" evidence="2">
    <location>
        <begin position="122"/>
        <end position="143"/>
    </location>
</feature>
<protein>
    <submittedName>
        <fullName evidence="4">BacI</fullName>
    </submittedName>
</protein>
<keyword evidence="2" id="KW-0812">Transmembrane</keyword>
<reference evidence="4" key="1">
    <citation type="submission" date="2015-04" db="EMBL/GenBank/DDBJ databases">
        <title>Plasmid pWcMBF8-1 isolated from Weissella confusa strain MBF8-1 carries a bacteriocin-encoding locus.</title>
        <authorList>
            <person name="Malik A."/>
            <person name="Heng N.C.K."/>
        </authorList>
    </citation>
    <scope>NUCLEOTIDE SEQUENCE</scope>
    <source>
        <strain evidence="4">MBF8-1</strain>
        <plasmid evidence="4">pWcMBF8-1</plasmid>
    </source>
</reference>
<evidence type="ECO:0000256" key="1">
    <source>
        <dbReference type="ARBA" id="ARBA00009067"/>
    </source>
</evidence>
<evidence type="ECO:0000256" key="2">
    <source>
        <dbReference type="SAM" id="Phobius"/>
    </source>
</evidence>
<name>A0A0N7CG60_WEICO</name>
<keyword evidence="2" id="KW-1133">Transmembrane helix</keyword>
<dbReference type="GO" id="GO:0004175">
    <property type="term" value="F:endopeptidase activity"/>
    <property type="evidence" value="ECO:0007669"/>
    <property type="project" value="UniProtKB-ARBA"/>
</dbReference>
<feature type="transmembrane region" description="Helical" evidence="2">
    <location>
        <begin position="7"/>
        <end position="27"/>
    </location>
</feature>
<dbReference type="InterPro" id="IPR003675">
    <property type="entry name" value="Rce1/LyrA-like_dom"/>
</dbReference>
<keyword evidence="2" id="KW-0472">Membrane</keyword>
<gene>
    <name evidence="4" type="primary">bacI</name>
    <name evidence="4" type="ORF">pWcMBF8-1_11</name>
</gene>
<evidence type="ECO:0000313" key="4">
    <source>
        <dbReference type="EMBL" id="AKL79723.1"/>
    </source>
</evidence>
<dbReference type="Pfam" id="PF02517">
    <property type="entry name" value="Rce1-like"/>
    <property type="match status" value="1"/>
</dbReference>
<geneLocation type="plasmid" evidence="4">
    <name>pWcMBF8-1</name>
</geneLocation>
<keyword evidence="4" id="KW-0614">Plasmid</keyword>
<feature type="domain" description="CAAX prenyl protease 2/Lysostaphin resistance protein A-like" evidence="3">
    <location>
        <begin position="123"/>
        <end position="208"/>
    </location>
</feature>
<dbReference type="EMBL" id="KR350502">
    <property type="protein sequence ID" value="AKL79723.1"/>
    <property type="molecule type" value="Genomic_DNA"/>
</dbReference>
<dbReference type="AlphaFoldDB" id="A0A0N7CG60"/>
<feature type="transmembrane region" description="Helical" evidence="2">
    <location>
        <begin position="65"/>
        <end position="85"/>
    </location>
</feature>
<dbReference type="RefSeq" id="WP_172686073.1">
    <property type="nucleotide sequence ID" value="NZ_KR350502.1"/>
</dbReference>
<accession>A0A0N7CG60</accession>
<feature type="transmembrane region" description="Helical" evidence="2">
    <location>
        <begin position="150"/>
        <end position="169"/>
    </location>
</feature>